<feature type="transmembrane region" description="Helical" evidence="6">
    <location>
        <begin position="110"/>
        <end position="129"/>
    </location>
</feature>
<accession>A0A6S8T6G3</accession>
<keyword evidence="5 6" id="KW-0472">Membrane</keyword>
<name>A0A6S8T6G3_9STRA</name>
<keyword evidence="7" id="KW-0732">Signal</keyword>
<evidence type="ECO:0000313" key="9">
    <source>
        <dbReference type="EMBL" id="CAE0459520.1"/>
    </source>
</evidence>
<reference evidence="8" key="1">
    <citation type="submission" date="2021-01" db="EMBL/GenBank/DDBJ databases">
        <authorList>
            <person name="Corre E."/>
            <person name="Pelletier E."/>
            <person name="Niang G."/>
            <person name="Scheremetjew M."/>
            <person name="Finn R."/>
            <person name="Kale V."/>
            <person name="Holt S."/>
            <person name="Cochrane G."/>
            <person name="Meng A."/>
            <person name="Brown T."/>
            <person name="Cohen L."/>
        </authorList>
    </citation>
    <scope>NUCLEOTIDE SEQUENCE</scope>
    <source>
        <strain evidence="8">MM31A-1</strain>
    </source>
</reference>
<feature type="signal peptide" evidence="7">
    <location>
        <begin position="1"/>
        <end position="17"/>
    </location>
</feature>
<feature type="transmembrane region" description="Helical" evidence="6">
    <location>
        <begin position="82"/>
        <end position="101"/>
    </location>
</feature>
<organism evidence="8">
    <name type="scientific">Chaetoceros debilis</name>
    <dbReference type="NCBI Taxonomy" id="122233"/>
    <lineage>
        <taxon>Eukaryota</taxon>
        <taxon>Sar</taxon>
        <taxon>Stramenopiles</taxon>
        <taxon>Ochrophyta</taxon>
        <taxon>Bacillariophyta</taxon>
        <taxon>Coscinodiscophyceae</taxon>
        <taxon>Chaetocerotophycidae</taxon>
        <taxon>Chaetocerotales</taxon>
        <taxon>Chaetocerotaceae</taxon>
        <taxon>Chaetoceros</taxon>
    </lineage>
</organism>
<dbReference type="AlphaFoldDB" id="A0A6S8T6G3"/>
<dbReference type="EMBL" id="HBIO01006028">
    <property type="protein sequence ID" value="CAE0459520.1"/>
    <property type="molecule type" value="Transcribed_RNA"/>
</dbReference>
<evidence type="ECO:0000256" key="7">
    <source>
        <dbReference type="SAM" id="SignalP"/>
    </source>
</evidence>
<feature type="chain" id="PRO_5036191482" description="Peroxisomal membrane protein MPV17" evidence="7">
    <location>
        <begin position="18"/>
        <end position="234"/>
    </location>
</feature>
<dbReference type="PANTHER" id="PTHR11266:SF17">
    <property type="entry name" value="PROTEIN MPV17"/>
    <property type="match status" value="1"/>
</dbReference>
<comment type="subcellular location">
    <subcellularLocation>
        <location evidence="1">Membrane</location>
        <topology evidence="1">Multi-pass membrane protein</topology>
    </subcellularLocation>
</comment>
<evidence type="ECO:0008006" key="10">
    <source>
        <dbReference type="Google" id="ProtNLM"/>
    </source>
</evidence>
<proteinExistence type="inferred from homology"/>
<dbReference type="InterPro" id="IPR007248">
    <property type="entry name" value="Mpv17_PMP22"/>
</dbReference>
<protein>
    <recommendedName>
        <fullName evidence="10">Peroxisomal membrane protein MPV17</fullName>
    </recommendedName>
</protein>
<gene>
    <name evidence="8" type="ORF">CDEB00056_LOCUS4360</name>
    <name evidence="9" type="ORF">CDEB00056_LOCUS4361</name>
</gene>
<keyword evidence="3 6" id="KW-0812">Transmembrane</keyword>
<feature type="transmembrane region" description="Helical" evidence="6">
    <location>
        <begin position="214"/>
        <end position="232"/>
    </location>
</feature>
<keyword evidence="4 6" id="KW-1133">Transmembrane helix</keyword>
<evidence type="ECO:0000256" key="3">
    <source>
        <dbReference type="ARBA" id="ARBA00022692"/>
    </source>
</evidence>
<comment type="similarity">
    <text evidence="2 6">Belongs to the peroxisomal membrane protein PXMP2/4 family.</text>
</comment>
<dbReference type="GO" id="GO:0016020">
    <property type="term" value="C:membrane"/>
    <property type="evidence" value="ECO:0007669"/>
    <property type="project" value="UniProtKB-SubCell"/>
</dbReference>
<evidence type="ECO:0000256" key="6">
    <source>
        <dbReference type="RuleBase" id="RU363053"/>
    </source>
</evidence>
<evidence type="ECO:0000256" key="1">
    <source>
        <dbReference type="ARBA" id="ARBA00004141"/>
    </source>
</evidence>
<dbReference type="Pfam" id="PF04117">
    <property type="entry name" value="Mpv17_PMP22"/>
    <property type="match status" value="1"/>
</dbReference>
<dbReference type="PANTHER" id="PTHR11266">
    <property type="entry name" value="PEROXISOMAL MEMBRANE PROTEIN 2, PXMP2 MPV17"/>
    <property type="match status" value="1"/>
</dbReference>
<feature type="transmembrane region" description="Helical" evidence="6">
    <location>
        <begin position="149"/>
        <end position="169"/>
    </location>
</feature>
<dbReference type="GO" id="GO:0005737">
    <property type="term" value="C:cytoplasm"/>
    <property type="evidence" value="ECO:0007669"/>
    <property type="project" value="TreeGrafter"/>
</dbReference>
<evidence type="ECO:0000256" key="5">
    <source>
        <dbReference type="ARBA" id="ARBA00023136"/>
    </source>
</evidence>
<evidence type="ECO:0000256" key="2">
    <source>
        <dbReference type="ARBA" id="ARBA00006824"/>
    </source>
</evidence>
<dbReference type="EMBL" id="HBIO01006027">
    <property type="protein sequence ID" value="CAE0459519.1"/>
    <property type="molecule type" value="Transcribed_RNA"/>
</dbReference>
<evidence type="ECO:0000256" key="4">
    <source>
        <dbReference type="ARBA" id="ARBA00022989"/>
    </source>
</evidence>
<evidence type="ECO:0000313" key="8">
    <source>
        <dbReference type="EMBL" id="CAE0459519.1"/>
    </source>
</evidence>
<sequence>MKLSSIIFAVTCVAAQAFGPTPQTSSVVKKVSSPALVNGLRNKAPASSSTLFRDQSEVRGGAVPGWNAYNEALDKTPITAKAMTSAVGFFLGDLLAQLFIVKSGLDIKRLVTLSIFGFIYHGPSGHYFYNWLDSKIEGTDGKSVATKVFIDQVFWCPIFMTVFFTYLGLANGDSFGVIGNKIKSDLFSAMQGSWKVWPFVHAVNFRFISTKHRLVFINTVQIAFNMFLSLLGSK</sequence>